<reference evidence="2 3" key="1">
    <citation type="submission" date="2017-12" db="EMBL/GenBank/DDBJ databases">
        <title>Integrating genomic resources of turbot (Scophthalmus maximus) in depth evaluation of genetic and physical mapping variation across individuals.</title>
        <authorList>
            <person name="Martinez P."/>
        </authorList>
    </citation>
    <scope>NUCLEOTIDE SEQUENCE [LARGE SCALE GENOMIC DNA]</scope>
</reference>
<dbReference type="AlphaFoldDB" id="A0A2U9BDP8"/>
<feature type="compositionally biased region" description="Basic and acidic residues" evidence="1">
    <location>
        <begin position="85"/>
        <end position="95"/>
    </location>
</feature>
<sequence length="152" mass="16377">MGRLSLRLNRGLWASQWTDLTVPLKVRPAPKIESRLRLGHLSSLRSQQWTHGDGVVVEDKGVGEGRKPILRRARGLGTASSCDGCEEKKTVERGRFSGQESGSGGGGRKNTEERGRFSGQKWAVGEEEGQMQTDEGDSQVTKSGGGGGGRNE</sequence>
<gene>
    <name evidence="2" type="ORF">SMAX5B_002922</name>
</gene>
<feature type="region of interest" description="Disordered" evidence="1">
    <location>
        <begin position="75"/>
        <end position="152"/>
    </location>
</feature>
<evidence type="ECO:0000256" key="1">
    <source>
        <dbReference type="SAM" id="MobiDB-lite"/>
    </source>
</evidence>
<dbReference type="EMBL" id="CP026247">
    <property type="protein sequence ID" value="AWP02083.1"/>
    <property type="molecule type" value="Genomic_DNA"/>
</dbReference>
<keyword evidence="3" id="KW-1185">Reference proteome</keyword>
<feature type="compositionally biased region" description="Acidic residues" evidence="1">
    <location>
        <begin position="125"/>
        <end position="137"/>
    </location>
</feature>
<proteinExistence type="predicted"/>
<protein>
    <submittedName>
        <fullName evidence="2">Uncharacterized protein</fullName>
    </submittedName>
</protein>
<organism evidence="2 3">
    <name type="scientific">Scophthalmus maximus</name>
    <name type="common">Turbot</name>
    <name type="synonym">Psetta maxima</name>
    <dbReference type="NCBI Taxonomy" id="52904"/>
    <lineage>
        <taxon>Eukaryota</taxon>
        <taxon>Metazoa</taxon>
        <taxon>Chordata</taxon>
        <taxon>Craniata</taxon>
        <taxon>Vertebrata</taxon>
        <taxon>Euteleostomi</taxon>
        <taxon>Actinopterygii</taxon>
        <taxon>Neopterygii</taxon>
        <taxon>Teleostei</taxon>
        <taxon>Neoteleostei</taxon>
        <taxon>Acanthomorphata</taxon>
        <taxon>Carangaria</taxon>
        <taxon>Pleuronectiformes</taxon>
        <taxon>Pleuronectoidei</taxon>
        <taxon>Scophthalmidae</taxon>
        <taxon>Scophthalmus</taxon>
    </lineage>
</organism>
<accession>A0A2U9BDP8</accession>
<name>A0A2U9BDP8_SCOMX</name>
<evidence type="ECO:0000313" key="3">
    <source>
        <dbReference type="Proteomes" id="UP000246464"/>
    </source>
</evidence>
<evidence type="ECO:0000313" key="2">
    <source>
        <dbReference type="EMBL" id="AWP02083.1"/>
    </source>
</evidence>
<dbReference type="Proteomes" id="UP000246464">
    <property type="component" value="Chromosome 5"/>
</dbReference>
<feature type="compositionally biased region" description="Gly residues" evidence="1">
    <location>
        <begin position="143"/>
        <end position="152"/>
    </location>
</feature>